<evidence type="ECO:0000313" key="3">
    <source>
        <dbReference type="EMBL" id="MDS0295720.1"/>
    </source>
</evidence>
<organism evidence="3 4">
    <name type="scientific">Halogeometricum luteum</name>
    <dbReference type="NCBI Taxonomy" id="2950537"/>
    <lineage>
        <taxon>Archaea</taxon>
        <taxon>Methanobacteriati</taxon>
        <taxon>Methanobacteriota</taxon>
        <taxon>Stenosarchaea group</taxon>
        <taxon>Halobacteria</taxon>
        <taxon>Halobacteriales</taxon>
        <taxon>Haloferacaceae</taxon>
        <taxon>Halogeometricum</taxon>
    </lineage>
</organism>
<dbReference type="Gene3D" id="3.40.50.2300">
    <property type="match status" value="2"/>
</dbReference>
<protein>
    <submittedName>
        <fullName evidence="3">ABC transporter substrate-binding protein</fullName>
    </submittedName>
</protein>
<dbReference type="InterPro" id="IPR028082">
    <property type="entry name" value="Peripla_BP_I"/>
</dbReference>
<feature type="domain" description="Leucine-binding protein" evidence="2">
    <location>
        <begin position="19"/>
        <end position="315"/>
    </location>
</feature>
<reference evidence="3 4" key="1">
    <citation type="submission" date="2022-06" db="EMBL/GenBank/DDBJ databases">
        <title>Halogeometricum sp. a new haloarchaeum isolate from saline soil.</title>
        <authorList>
            <person name="Strakova D."/>
            <person name="Galisteo C."/>
            <person name="Sanchez-Porro C."/>
            <person name="Ventosa A."/>
        </authorList>
    </citation>
    <scope>NUCLEOTIDE SEQUENCE [LARGE SCALE GENOMIC DNA]</scope>
    <source>
        <strain evidence="4">S3BR25-2</strain>
    </source>
</reference>
<proteinExistence type="predicted"/>
<evidence type="ECO:0000259" key="2">
    <source>
        <dbReference type="Pfam" id="PF13458"/>
    </source>
</evidence>
<accession>A0ABU2G4J2</accession>
<dbReference type="SUPFAM" id="SSF53822">
    <property type="entry name" value="Periplasmic binding protein-like I"/>
    <property type="match status" value="1"/>
</dbReference>
<evidence type="ECO:0000313" key="4">
    <source>
        <dbReference type="Proteomes" id="UP001254813"/>
    </source>
</evidence>
<dbReference type="InterPro" id="IPR051010">
    <property type="entry name" value="BCAA_transport"/>
</dbReference>
<dbReference type="PANTHER" id="PTHR30483">
    <property type="entry name" value="LEUCINE-SPECIFIC-BINDING PROTEIN"/>
    <property type="match status" value="1"/>
</dbReference>
<dbReference type="Proteomes" id="UP001254813">
    <property type="component" value="Unassembled WGS sequence"/>
</dbReference>
<dbReference type="InterPro" id="IPR028081">
    <property type="entry name" value="Leu-bd"/>
</dbReference>
<gene>
    <name evidence="3" type="ORF">NDI79_16220</name>
</gene>
<name>A0ABU2G4J2_9EURY</name>
<keyword evidence="1" id="KW-0732">Signal</keyword>
<keyword evidence="4" id="KW-1185">Reference proteome</keyword>
<dbReference type="EMBL" id="JAMQOQ010000004">
    <property type="protein sequence ID" value="MDS0295720.1"/>
    <property type="molecule type" value="Genomic_DNA"/>
</dbReference>
<dbReference type="Pfam" id="PF13458">
    <property type="entry name" value="Peripla_BP_6"/>
    <property type="match status" value="1"/>
</dbReference>
<sequence length="354" mass="38259">MTAGSVLAKEDLESEFDISIELREYDTETDPSTALERMKRAVTSDGIDFAHGGISSAVCTSIGSWASNNGVSYIAQGASDSITGSACAEHMFSVYQSNTMMARAAGPRMANEADSWYILYSDYVWGQTANEVISSTLEENGATVVGADATPFPGDDYTQYINNVQNSDADAAALLIPGLDARLAMEQMMNTGLHEELTLMFHQFEDLVMWGLGKEAAAAVDIGPTGWVNAVDTGEEFKQRVVEESETDPFARHYMAYASLDQQVRAAMRAGSTTAADITSELEGHEIGSAVADIQPGTLRWRACDHQLIQPTHVVSGLETSAMQDDPWKQWFGVDETLAGSDLARTCEETGCQL</sequence>
<evidence type="ECO:0000256" key="1">
    <source>
        <dbReference type="ARBA" id="ARBA00022729"/>
    </source>
</evidence>
<dbReference type="PANTHER" id="PTHR30483:SF6">
    <property type="entry name" value="PERIPLASMIC BINDING PROTEIN OF ABC TRANSPORTER FOR NATURAL AMINO ACIDS"/>
    <property type="match status" value="1"/>
</dbReference>
<comment type="caution">
    <text evidence="3">The sequence shown here is derived from an EMBL/GenBank/DDBJ whole genome shotgun (WGS) entry which is preliminary data.</text>
</comment>